<feature type="transmembrane region" description="Helical" evidence="2">
    <location>
        <begin position="667"/>
        <end position="688"/>
    </location>
</feature>
<dbReference type="RefSeq" id="WP_021726872.1">
    <property type="nucleotide sequence ID" value="NZ_AWEZ01000062.1"/>
</dbReference>
<evidence type="ECO:0000256" key="1">
    <source>
        <dbReference type="SAM" id="MobiDB-lite"/>
    </source>
</evidence>
<feature type="region of interest" description="Disordered" evidence="1">
    <location>
        <begin position="33"/>
        <end position="183"/>
    </location>
</feature>
<feature type="compositionally biased region" description="Polar residues" evidence="1">
    <location>
        <begin position="144"/>
        <end position="157"/>
    </location>
</feature>
<feature type="signal peptide" evidence="3">
    <location>
        <begin position="1"/>
        <end position="35"/>
    </location>
</feature>
<sequence>MIRMRQTHHDAMSAGLVTALSLVVTLEGMPTPALAATPTDAPSAQSEAPSSRQSGTADAASAPDARGRATAPTEKKASAPTEKKASPTSGQKGTPSPQPQQPPATNGAAQISKNEETEKGNQVPQTKTTSGDATAAANRDGQAQAKQPVSTQTNQHAVPTPAEAAAPGAVRQDSQAQSVSVGVRTVNEQGKSVEGAAVSVNAGVEHRPSNAAGTYDLTPGETVTVVADAPTYAHVEQTFVVNGSPIAITMPKSEQASAPHTSTGAPRPGVGGQNQAVVDRMAQEFDTSYDDINLLSFAPQYNAGASVVDAIKQRLAGDAPKGLTVSVASSSDASVIAANGTLGRDATSEVTPYETAGSSECSFTFSLEGAQATTSMHTVQVGYWSTAADGRRASHEMQGDIALPNSFRADDGVPLVPPTTVPDDASFTWRLVSPDSSFALTTDADDGTQMLVAHGQDHATSALLEAAMVPSRVADYDFYFYPMRSFMLRMGADAQIAVVDDPLHPTAAPHRLPSRAPRPGRPMAPMLVSAVVPEPIVPTVTPTSPTSDDATPASSAATPSASTGITTTKAASTPAAATWGAATPAGARAAAHASGTSAPSVPSSAFPSLSAPSPDATSATNVASPASDPVVHDQGLLGALRSTVVTAASASQRGVGVLSPGAPAAPLVPFAGVAMGLACITGAIASLARRGAKPRARK</sequence>
<feature type="compositionally biased region" description="Basic and acidic residues" evidence="1">
    <location>
        <begin position="73"/>
        <end position="85"/>
    </location>
</feature>
<feature type="compositionally biased region" description="Polar residues" evidence="1">
    <location>
        <begin position="43"/>
        <end position="56"/>
    </location>
</feature>
<protein>
    <submittedName>
        <fullName evidence="4">Uncharacterized protein</fullName>
    </submittedName>
</protein>
<gene>
    <name evidence="4" type="ORF">HMPREF1316_0597</name>
</gene>
<reference evidence="4 5" key="1">
    <citation type="submission" date="2013-08" db="EMBL/GenBank/DDBJ databases">
        <authorList>
            <person name="Durkin A.S."/>
            <person name="Haft D.R."/>
            <person name="McCorrison J."/>
            <person name="Torralba M."/>
            <person name="Gillis M."/>
            <person name="Haft D.H."/>
            <person name="Methe B."/>
            <person name="Sutton G."/>
            <person name="Nelson K.E."/>
        </authorList>
    </citation>
    <scope>NUCLEOTIDE SEQUENCE [LARGE SCALE GENOMIC DNA]</scope>
    <source>
        <strain evidence="4 5">F0195</strain>
    </source>
</reference>
<keyword evidence="3" id="KW-0732">Signal</keyword>
<dbReference type="Proteomes" id="UP000016638">
    <property type="component" value="Unassembled WGS sequence"/>
</dbReference>
<feature type="compositionally biased region" description="Polar residues" evidence="1">
    <location>
        <begin position="120"/>
        <end position="132"/>
    </location>
</feature>
<keyword evidence="5" id="KW-1185">Reference proteome</keyword>
<comment type="caution">
    <text evidence="4">The sequence shown here is derived from an EMBL/GenBank/DDBJ whole genome shotgun (WGS) entry which is preliminary data.</text>
</comment>
<keyword evidence="2" id="KW-0812">Transmembrane</keyword>
<accession>U2T181</accession>
<organism evidence="4 5">
    <name type="scientific">Olsenella profusa F0195</name>
    <dbReference type="NCBI Taxonomy" id="1125712"/>
    <lineage>
        <taxon>Bacteria</taxon>
        <taxon>Bacillati</taxon>
        <taxon>Actinomycetota</taxon>
        <taxon>Coriobacteriia</taxon>
        <taxon>Coriobacteriales</taxon>
        <taxon>Atopobiaceae</taxon>
        <taxon>Olsenella</taxon>
    </lineage>
</organism>
<dbReference type="AlphaFoldDB" id="U2T181"/>
<evidence type="ECO:0000313" key="5">
    <source>
        <dbReference type="Proteomes" id="UP000016638"/>
    </source>
</evidence>
<keyword evidence="2" id="KW-1133">Transmembrane helix</keyword>
<feature type="region of interest" description="Disordered" evidence="1">
    <location>
        <begin position="538"/>
        <end position="569"/>
    </location>
</feature>
<feature type="chain" id="PRO_5004635577" evidence="3">
    <location>
        <begin position="36"/>
        <end position="698"/>
    </location>
</feature>
<evidence type="ECO:0000256" key="3">
    <source>
        <dbReference type="SAM" id="SignalP"/>
    </source>
</evidence>
<feature type="compositionally biased region" description="Polar residues" evidence="1">
    <location>
        <begin position="172"/>
        <end position="183"/>
    </location>
</feature>
<keyword evidence="2" id="KW-0472">Membrane</keyword>
<dbReference type="EMBL" id="AWEZ01000062">
    <property type="protein sequence ID" value="ERL06804.1"/>
    <property type="molecule type" value="Genomic_DNA"/>
</dbReference>
<feature type="region of interest" description="Disordered" evidence="1">
    <location>
        <begin position="588"/>
        <end position="628"/>
    </location>
</feature>
<evidence type="ECO:0000256" key="2">
    <source>
        <dbReference type="SAM" id="Phobius"/>
    </source>
</evidence>
<feature type="compositionally biased region" description="Low complexity" evidence="1">
    <location>
        <begin position="33"/>
        <end position="42"/>
    </location>
</feature>
<feature type="compositionally biased region" description="Low complexity" evidence="1">
    <location>
        <begin position="588"/>
        <end position="616"/>
    </location>
</feature>
<proteinExistence type="predicted"/>
<dbReference type="PATRIC" id="fig|1125712.3.peg.2017"/>
<evidence type="ECO:0000313" key="4">
    <source>
        <dbReference type="EMBL" id="ERL06804.1"/>
    </source>
</evidence>
<dbReference type="STRING" id="1125712.HMPREF1316_0597"/>
<name>U2T181_9ACTN</name>